<organism evidence="3">
    <name type="scientific">Soboliphyme baturini</name>
    <dbReference type="NCBI Taxonomy" id="241478"/>
    <lineage>
        <taxon>Eukaryota</taxon>
        <taxon>Metazoa</taxon>
        <taxon>Ecdysozoa</taxon>
        <taxon>Nematoda</taxon>
        <taxon>Enoplea</taxon>
        <taxon>Dorylaimia</taxon>
        <taxon>Dioctophymatida</taxon>
        <taxon>Dioctophymatoidea</taxon>
        <taxon>Soboliphymatidae</taxon>
        <taxon>Soboliphyme</taxon>
    </lineage>
</organism>
<protein>
    <submittedName>
        <fullName evidence="3">Secreted protein</fullName>
    </submittedName>
</protein>
<dbReference type="EMBL" id="UZAM01000962">
    <property type="protein sequence ID" value="VDO83184.1"/>
    <property type="molecule type" value="Genomic_DNA"/>
</dbReference>
<evidence type="ECO:0000313" key="3">
    <source>
        <dbReference type="WBParaSite" id="SBAD_0000042201-mRNA-1"/>
    </source>
</evidence>
<dbReference type="Proteomes" id="UP000270296">
    <property type="component" value="Unassembled WGS sequence"/>
</dbReference>
<sequence>MSLLDCWFKIALNVCPNSCSYFYVATVNTDGTPAAGWWPSVSSGPERSPVPFASACFYLQSLKCQIIVDGSLRTVSKEETARIFHKHTFNCEVTAAALELQSSVS</sequence>
<reference evidence="3" key="1">
    <citation type="submission" date="2016-06" db="UniProtKB">
        <authorList>
            <consortium name="WormBaseParasite"/>
        </authorList>
    </citation>
    <scope>IDENTIFICATION</scope>
</reference>
<keyword evidence="2" id="KW-1185">Reference proteome</keyword>
<evidence type="ECO:0000313" key="1">
    <source>
        <dbReference type="EMBL" id="VDO83184.1"/>
    </source>
</evidence>
<reference evidence="1 2" key="2">
    <citation type="submission" date="2018-11" db="EMBL/GenBank/DDBJ databases">
        <authorList>
            <consortium name="Pathogen Informatics"/>
        </authorList>
    </citation>
    <scope>NUCLEOTIDE SEQUENCE [LARGE SCALE GENOMIC DNA]</scope>
</reference>
<accession>A0A183I9V9</accession>
<dbReference type="WBParaSite" id="SBAD_0000042201-mRNA-1">
    <property type="protein sequence ID" value="SBAD_0000042201-mRNA-1"/>
    <property type="gene ID" value="SBAD_0000042201"/>
</dbReference>
<proteinExistence type="predicted"/>
<gene>
    <name evidence="1" type="ORF">SBAD_LOCUS403</name>
</gene>
<evidence type="ECO:0000313" key="2">
    <source>
        <dbReference type="Proteomes" id="UP000270296"/>
    </source>
</evidence>
<dbReference type="SUPFAM" id="SSF50475">
    <property type="entry name" value="FMN-binding split barrel"/>
    <property type="match status" value="1"/>
</dbReference>
<name>A0A183I9V9_9BILA</name>
<dbReference type="AlphaFoldDB" id="A0A183I9V9"/>